<dbReference type="InterPro" id="IPR027417">
    <property type="entry name" value="P-loop_NTPase"/>
</dbReference>
<name>A0AAV2QX02_MEGNR</name>
<organism evidence="3 4">
    <name type="scientific">Meganyctiphanes norvegica</name>
    <name type="common">Northern krill</name>
    <name type="synonym">Thysanopoda norvegica</name>
    <dbReference type="NCBI Taxonomy" id="48144"/>
    <lineage>
        <taxon>Eukaryota</taxon>
        <taxon>Metazoa</taxon>
        <taxon>Ecdysozoa</taxon>
        <taxon>Arthropoda</taxon>
        <taxon>Crustacea</taxon>
        <taxon>Multicrustacea</taxon>
        <taxon>Malacostraca</taxon>
        <taxon>Eumalacostraca</taxon>
        <taxon>Eucarida</taxon>
        <taxon>Euphausiacea</taxon>
        <taxon>Euphausiidae</taxon>
        <taxon>Meganyctiphanes</taxon>
    </lineage>
</organism>
<dbReference type="Gene3D" id="3.40.50.300">
    <property type="entry name" value="P-loop containing nucleotide triphosphate hydrolases"/>
    <property type="match status" value="1"/>
</dbReference>
<gene>
    <name evidence="3" type="ORF">MNOR_LOCUS18144</name>
</gene>
<evidence type="ECO:0000313" key="4">
    <source>
        <dbReference type="Proteomes" id="UP001497623"/>
    </source>
</evidence>
<protein>
    <recommendedName>
        <fullName evidence="2">ABC transporter domain-containing protein</fullName>
    </recommendedName>
</protein>
<keyword evidence="1" id="KW-0813">Transport</keyword>
<dbReference type="Proteomes" id="UP001497623">
    <property type="component" value="Unassembled WGS sequence"/>
</dbReference>
<dbReference type="GO" id="GO:0005524">
    <property type="term" value="F:ATP binding"/>
    <property type="evidence" value="ECO:0007669"/>
    <property type="project" value="InterPro"/>
</dbReference>
<evidence type="ECO:0000259" key="2">
    <source>
        <dbReference type="Pfam" id="PF00005"/>
    </source>
</evidence>
<evidence type="ECO:0000313" key="3">
    <source>
        <dbReference type="EMBL" id="CAL4105663.1"/>
    </source>
</evidence>
<feature type="domain" description="ABC transporter" evidence="2">
    <location>
        <begin position="59"/>
        <end position="94"/>
    </location>
</feature>
<keyword evidence="4" id="KW-1185">Reference proteome</keyword>
<dbReference type="InterPro" id="IPR003439">
    <property type="entry name" value="ABC_transporter-like_ATP-bd"/>
</dbReference>
<proteinExistence type="predicted"/>
<comment type="caution">
    <text evidence="3">The sequence shown here is derived from an EMBL/GenBank/DDBJ whole genome shotgun (WGS) entry which is preliminary data.</text>
</comment>
<dbReference type="EMBL" id="CAXKWB010012834">
    <property type="protein sequence ID" value="CAL4105663.1"/>
    <property type="molecule type" value="Genomic_DNA"/>
</dbReference>
<dbReference type="GO" id="GO:0016887">
    <property type="term" value="F:ATP hydrolysis activity"/>
    <property type="evidence" value="ECO:0007669"/>
    <property type="project" value="InterPro"/>
</dbReference>
<accession>A0AAV2QX02</accession>
<dbReference type="AlphaFoldDB" id="A0AAV2QX02"/>
<feature type="non-terminal residue" evidence="3">
    <location>
        <position position="106"/>
    </location>
</feature>
<reference evidence="3 4" key="1">
    <citation type="submission" date="2024-05" db="EMBL/GenBank/DDBJ databases">
        <authorList>
            <person name="Wallberg A."/>
        </authorList>
    </citation>
    <scope>NUCLEOTIDE SEQUENCE [LARGE SCALE GENOMIC DNA]</scope>
</reference>
<dbReference type="SUPFAM" id="SSF52540">
    <property type="entry name" value="P-loop containing nucleoside triphosphate hydrolases"/>
    <property type="match status" value="1"/>
</dbReference>
<dbReference type="PANTHER" id="PTHR19241">
    <property type="entry name" value="ATP-BINDING CASSETTE TRANSPORTER"/>
    <property type="match status" value="1"/>
</dbReference>
<dbReference type="Pfam" id="PF00005">
    <property type="entry name" value="ABC_tran"/>
    <property type="match status" value="1"/>
</dbReference>
<sequence>MVAENINIDIEEPIEYKANNGTSTHESGATYAWREIHVYAPSPKSIFSRSKNTTEKHILKGVSGVCQPGCLLAIMGASGAGKTTLLNVLNGRNRGKLIITGELMVI</sequence>
<evidence type="ECO:0000256" key="1">
    <source>
        <dbReference type="ARBA" id="ARBA00022448"/>
    </source>
</evidence>